<keyword evidence="4" id="KW-1185">Reference proteome</keyword>
<proteinExistence type="predicted"/>
<feature type="compositionally biased region" description="Polar residues" evidence="1">
    <location>
        <begin position="102"/>
        <end position="117"/>
    </location>
</feature>
<evidence type="ECO:0000256" key="1">
    <source>
        <dbReference type="SAM" id="MobiDB-lite"/>
    </source>
</evidence>
<feature type="compositionally biased region" description="Polar residues" evidence="1">
    <location>
        <begin position="601"/>
        <end position="619"/>
    </location>
</feature>
<dbReference type="EMBL" id="CAXDID020000014">
    <property type="protein sequence ID" value="CAL5982257.1"/>
    <property type="molecule type" value="Genomic_DNA"/>
</dbReference>
<dbReference type="Proteomes" id="UP001642409">
    <property type="component" value="Unassembled WGS sequence"/>
</dbReference>
<reference evidence="2" key="1">
    <citation type="submission" date="2023-06" db="EMBL/GenBank/DDBJ databases">
        <authorList>
            <person name="Kurt Z."/>
        </authorList>
    </citation>
    <scope>NUCLEOTIDE SEQUENCE</scope>
</reference>
<comment type="caution">
    <text evidence="2">The sequence shown here is derived from an EMBL/GenBank/DDBJ whole genome shotgun (WGS) entry which is preliminary data.</text>
</comment>
<gene>
    <name evidence="2" type="ORF">HINF_LOCUS39880</name>
    <name evidence="3" type="ORF">HINF_LOCUS7053</name>
</gene>
<dbReference type="SUPFAM" id="SSF55277">
    <property type="entry name" value="GYF domain"/>
    <property type="match status" value="1"/>
</dbReference>
<dbReference type="InterPro" id="IPR035445">
    <property type="entry name" value="GYF-like_dom_sf"/>
</dbReference>
<name>A0AA86QIC4_9EUKA</name>
<dbReference type="AlphaFoldDB" id="A0AA86QIC4"/>
<evidence type="ECO:0000313" key="3">
    <source>
        <dbReference type="EMBL" id="CAL5982257.1"/>
    </source>
</evidence>
<sequence>MSYSDSESQSTNNQFPAENPVEVIPDKNPRPNVNMWEYLDSKGQYKGPFNNYDMDIMNQNGDFKNMGITQVKCGKFRIELKKEDYGKADFFENIEVEDQADQENNPQPQYPSKNHNPNKYDPYDNLQSNYKFQEESESNVSDSNQSVVNVIMEAFNNKTVQTGMNTVQNDQVFQLQVTNAANCDKQTQVEAINKDLVFTKNNIRYEKILTKETLIKNALPKFKELILEAINGFFKITPKFLAFETESLKNALKFYKWYNSEVQIINLDLKAIAAQLNLTETDISSMFRKLQCEQAQYNEEKAIYNLLNQNFKQILSNKIIQLWQKHQQLSIDDRKTIIQDFIQLQFKYTKLCNSAEQKKIVEQQDAIFQQYKYNFVKNDIEQLFQSLSVSPSREKLINTELQQRRLKQDEQFVDYNFNIQRDVQAVEVGDHAGVRVPIIKKEQKDQKESIFAPGANLNHSLNTDLNPEKQKNETEKPKIDKAHDYFTDPNNPDVYSQCQGIDLENSKEDNAREQIFIFHPENQNPFDFDYWHFDDVNQPYYNNNQQNNPVPNYPEQNQINRQYFIEQRDEPQNNLQQDQQQLNNQPVQKNAENHQQQSIDTNAEQNTKNVQNTEQNTIDTKPGTEKTTKWSQCEQEQLKQIILKQINQNSKYERKFDAFDELVEYLKKEKEQQIIKLSHINFQEVAKECGQPENECKQKLLTLIGKDQYKNLAMSEFKEWLLPTINNFLQNKRDFVRHPQSEDLINDPLKEALINHQKYLSEGKSVHMGNNDIAKQLGLTEDDISNMIRTQKDNQLYEWPADIVFEIKTRADQLWQASQQQHPEFSNQDRKKQVMKQLNLDQYKQQYWCSPKNLSNAMNYYLNTKFQHPRNE</sequence>
<protein>
    <submittedName>
        <fullName evidence="2">GYF-like domain superfamily</fullName>
    </submittedName>
    <submittedName>
        <fullName evidence="3">GYF-like_domain superfamily</fullName>
    </submittedName>
</protein>
<feature type="region of interest" description="Disordered" evidence="1">
    <location>
        <begin position="601"/>
        <end position="629"/>
    </location>
</feature>
<accession>A0AA86QIC4</accession>
<feature type="compositionally biased region" description="Basic and acidic residues" evidence="1">
    <location>
        <begin position="466"/>
        <end position="486"/>
    </location>
</feature>
<feature type="region of interest" description="Disordered" evidence="1">
    <location>
        <begin position="1"/>
        <end position="28"/>
    </location>
</feature>
<dbReference type="EMBL" id="CATOUU010000831">
    <property type="protein sequence ID" value="CAI9952235.1"/>
    <property type="molecule type" value="Genomic_DNA"/>
</dbReference>
<feature type="region of interest" description="Disordered" evidence="1">
    <location>
        <begin position="455"/>
        <end position="492"/>
    </location>
</feature>
<organism evidence="2">
    <name type="scientific">Hexamita inflata</name>
    <dbReference type="NCBI Taxonomy" id="28002"/>
    <lineage>
        <taxon>Eukaryota</taxon>
        <taxon>Metamonada</taxon>
        <taxon>Diplomonadida</taxon>
        <taxon>Hexamitidae</taxon>
        <taxon>Hexamitinae</taxon>
        <taxon>Hexamita</taxon>
    </lineage>
</organism>
<evidence type="ECO:0000313" key="2">
    <source>
        <dbReference type="EMBL" id="CAI9952235.1"/>
    </source>
</evidence>
<feature type="compositionally biased region" description="Polar residues" evidence="1">
    <location>
        <begin position="1"/>
        <end position="16"/>
    </location>
</feature>
<feature type="region of interest" description="Disordered" evidence="1">
    <location>
        <begin position="97"/>
        <end position="126"/>
    </location>
</feature>
<evidence type="ECO:0000313" key="4">
    <source>
        <dbReference type="Proteomes" id="UP001642409"/>
    </source>
</evidence>
<reference evidence="3 4" key="2">
    <citation type="submission" date="2024-07" db="EMBL/GenBank/DDBJ databases">
        <authorList>
            <person name="Akdeniz Z."/>
        </authorList>
    </citation>
    <scope>NUCLEOTIDE SEQUENCE [LARGE SCALE GENOMIC DNA]</scope>
</reference>